<evidence type="ECO:0000256" key="9">
    <source>
        <dbReference type="ARBA" id="ARBA00023136"/>
    </source>
</evidence>
<evidence type="ECO:0000256" key="18">
    <source>
        <dbReference type="ARBA" id="ARBA00082489"/>
    </source>
</evidence>
<dbReference type="eggNOG" id="ENOG502TFZV">
    <property type="taxonomic scope" value="Eukaryota"/>
</dbReference>
<evidence type="ECO:0000256" key="3">
    <source>
        <dbReference type="ARBA" id="ARBA00022500"/>
    </source>
</evidence>
<evidence type="ECO:0000313" key="20">
    <source>
        <dbReference type="EMBL" id="CAP32005.2"/>
    </source>
</evidence>
<evidence type="ECO:0000256" key="8">
    <source>
        <dbReference type="ARBA" id="ARBA00023069"/>
    </source>
</evidence>
<keyword evidence="5 19" id="KW-0812">Transmembrane</keyword>
<dbReference type="GeneID" id="8583319"/>
<dbReference type="KEGG" id="cbr:CBG_13173"/>
<accession>A8XH81</accession>
<keyword evidence="21" id="KW-1185">Reference proteome</keyword>
<keyword evidence="11" id="KW-0325">Glycoprotein</keyword>
<evidence type="ECO:0000256" key="16">
    <source>
        <dbReference type="ARBA" id="ARBA00067967"/>
    </source>
</evidence>
<dbReference type="GO" id="GO:0060170">
    <property type="term" value="C:ciliary membrane"/>
    <property type="evidence" value="ECO:0007669"/>
    <property type="project" value="UniProtKB-SubCell"/>
</dbReference>
<dbReference type="FunCoup" id="A8XH81">
    <property type="interactions" value="3"/>
</dbReference>
<keyword evidence="9 19" id="KW-0472">Membrane</keyword>
<dbReference type="PANTHER" id="PTHR22943">
    <property type="entry name" value="7-TRANSMEMBRANE DOMAIN RECEPTOR C.ELEGANS"/>
    <property type="match status" value="1"/>
</dbReference>
<dbReference type="GO" id="GO:0042048">
    <property type="term" value="P:olfactory behavior"/>
    <property type="evidence" value="ECO:0000318"/>
    <property type="project" value="GO_Central"/>
</dbReference>
<keyword evidence="3" id="KW-0145">Chemotaxis</keyword>
<evidence type="ECO:0000256" key="17">
    <source>
        <dbReference type="ARBA" id="ARBA00078653"/>
    </source>
</evidence>
<evidence type="ECO:0000256" key="10">
    <source>
        <dbReference type="ARBA" id="ARBA00023170"/>
    </source>
</evidence>
<dbReference type="GO" id="GO:0006935">
    <property type="term" value="P:chemotaxis"/>
    <property type="evidence" value="ECO:0007669"/>
    <property type="project" value="UniProtKB-KW"/>
</dbReference>
<evidence type="ECO:0000256" key="6">
    <source>
        <dbReference type="ARBA" id="ARBA00022725"/>
    </source>
</evidence>
<evidence type="ECO:0000256" key="15">
    <source>
        <dbReference type="ARBA" id="ARBA00064300"/>
    </source>
</evidence>
<evidence type="ECO:0000256" key="7">
    <source>
        <dbReference type="ARBA" id="ARBA00022989"/>
    </source>
</evidence>
<dbReference type="HOGENOM" id="CLU_036335_2_0_1"/>
<dbReference type="RefSeq" id="XP_045095081.1">
    <property type="nucleotide sequence ID" value="XM_045243814.1"/>
</dbReference>
<dbReference type="InterPro" id="IPR019428">
    <property type="entry name" value="7TM_GPCR_serpentine_rcpt_Str"/>
</dbReference>
<comment type="subunit">
    <text evidence="15">Interacts with odr-4.</text>
</comment>
<feature type="transmembrane region" description="Helical" evidence="19">
    <location>
        <begin position="40"/>
        <end position="58"/>
    </location>
</feature>
<dbReference type="EMBL" id="HE601226">
    <property type="protein sequence ID" value="CAP32005.2"/>
    <property type="molecule type" value="Genomic_DNA"/>
</dbReference>
<dbReference type="GO" id="GO:0007186">
    <property type="term" value="P:G protein-coupled receptor signaling pathway"/>
    <property type="evidence" value="ECO:0000318"/>
    <property type="project" value="GO_Central"/>
</dbReference>
<proteinExistence type="inferred from homology"/>
<protein>
    <recommendedName>
        <fullName evidence="16">Serpentine receptor class r-10</fullName>
    </recommendedName>
    <alternativeName>
        <fullName evidence="17">Odorant response abnormal protein 10</fullName>
    </alternativeName>
    <alternativeName>
        <fullName evidence="18">Olfactory receptor 10</fullName>
    </alternativeName>
</protein>
<comment type="similarity">
    <text evidence="14">Belongs to the nematode receptor-like protein str family.</text>
</comment>
<evidence type="ECO:0000256" key="4">
    <source>
        <dbReference type="ARBA" id="ARBA00022606"/>
    </source>
</evidence>
<feature type="transmembrane region" description="Helical" evidence="19">
    <location>
        <begin position="84"/>
        <end position="109"/>
    </location>
</feature>
<dbReference type="CTD" id="8583319"/>
<keyword evidence="12" id="KW-0966">Cell projection</keyword>
<keyword evidence="7 19" id="KW-1133">Transmembrane helix</keyword>
<evidence type="ECO:0000256" key="1">
    <source>
        <dbReference type="ARBA" id="ARBA00004272"/>
    </source>
</evidence>
<evidence type="ECO:0000313" key="22">
    <source>
        <dbReference type="WormBase" id="CBG13173"/>
    </source>
</evidence>
<organism evidence="20 21">
    <name type="scientific">Caenorhabditis briggsae</name>
    <dbReference type="NCBI Taxonomy" id="6238"/>
    <lineage>
        <taxon>Eukaryota</taxon>
        <taxon>Metazoa</taxon>
        <taxon>Ecdysozoa</taxon>
        <taxon>Nematoda</taxon>
        <taxon>Chromadorea</taxon>
        <taxon>Rhabditida</taxon>
        <taxon>Rhabditina</taxon>
        <taxon>Rhabditomorpha</taxon>
        <taxon>Rhabditoidea</taxon>
        <taxon>Rhabditidae</taxon>
        <taxon>Peloderinae</taxon>
        <taxon>Caenorhabditis</taxon>
    </lineage>
</organism>
<dbReference type="Pfam" id="PF10326">
    <property type="entry name" value="7TM_GPCR_Str"/>
    <property type="match status" value="1"/>
</dbReference>
<gene>
    <name evidence="20" type="primary">Cbr-str-256</name>
    <name evidence="22" type="ORF">CBG13173</name>
    <name evidence="20" type="ORF">CBG_13173</name>
</gene>
<keyword evidence="6" id="KW-0552">Olfaction</keyword>
<feature type="transmembrane region" description="Helical" evidence="19">
    <location>
        <begin position="7"/>
        <end position="28"/>
    </location>
</feature>
<name>A8XH81_CAEBR</name>
<evidence type="ECO:0000256" key="19">
    <source>
        <dbReference type="SAM" id="Phobius"/>
    </source>
</evidence>
<feature type="transmembrane region" description="Helical" evidence="19">
    <location>
        <begin position="251"/>
        <end position="277"/>
    </location>
</feature>
<feature type="transmembrane region" description="Helical" evidence="19">
    <location>
        <begin position="129"/>
        <end position="153"/>
    </location>
</feature>
<evidence type="ECO:0000256" key="14">
    <source>
        <dbReference type="ARBA" id="ARBA00061678"/>
    </source>
</evidence>
<dbReference type="AlphaFoldDB" id="A8XH81"/>
<keyword evidence="2" id="KW-1003">Cell membrane</keyword>
<reference evidence="20 21" key="2">
    <citation type="journal article" date="2011" name="PLoS Genet.">
        <title>Caenorhabditis briggsae recombinant inbred line genotypes reveal inter-strain incompatibility and the evolution of recombination.</title>
        <authorList>
            <person name="Ross J.A."/>
            <person name="Koboldt D.C."/>
            <person name="Staisch J.E."/>
            <person name="Chamberlin H.M."/>
            <person name="Gupta B.P."/>
            <person name="Miller R.D."/>
            <person name="Baird S.E."/>
            <person name="Haag E.S."/>
        </authorList>
    </citation>
    <scope>NUCLEOTIDE SEQUENCE [LARGE SCALE GENOMIC DNA]</scope>
    <source>
        <strain evidence="20 21">AF16</strain>
    </source>
</reference>
<dbReference type="Proteomes" id="UP000008549">
    <property type="component" value="Unassembled WGS sequence"/>
</dbReference>
<evidence type="ECO:0000256" key="5">
    <source>
        <dbReference type="ARBA" id="ARBA00022692"/>
    </source>
</evidence>
<dbReference type="STRING" id="6238.A8XH81"/>
<keyword evidence="4" id="KW-0716">Sensory transduction</keyword>
<evidence type="ECO:0000256" key="13">
    <source>
        <dbReference type="ARBA" id="ARBA00054965"/>
    </source>
</evidence>
<dbReference type="SUPFAM" id="SSF81321">
    <property type="entry name" value="Family A G protein-coupled receptor-like"/>
    <property type="match status" value="1"/>
</dbReference>
<dbReference type="WormBase" id="CBG13173">
    <property type="protein sequence ID" value="CBP45417"/>
    <property type="gene ID" value="WBGene00033975"/>
</dbReference>
<comment type="function">
    <text evidence="13">An odorant receptor which affects chemotaxis to the volatile odorant diacetyl. Specifies AWA neuronal cell fate via the odr-7 pathway.</text>
</comment>
<evidence type="ECO:0000313" key="21">
    <source>
        <dbReference type="Proteomes" id="UP000008549"/>
    </source>
</evidence>
<comment type="subcellular location">
    <subcellularLocation>
        <location evidence="1">Cell projection</location>
        <location evidence="1">Cilium membrane</location>
        <topology evidence="1">Multi-pass membrane protein</topology>
    </subcellularLocation>
</comment>
<dbReference type="GO" id="GO:0005886">
    <property type="term" value="C:plasma membrane"/>
    <property type="evidence" value="ECO:0000318"/>
    <property type="project" value="GO_Central"/>
</dbReference>
<dbReference type="GO" id="GO:0038022">
    <property type="term" value="F:G protein-coupled olfactory receptor activity"/>
    <property type="evidence" value="ECO:0000318"/>
    <property type="project" value="GO_Central"/>
</dbReference>
<reference evidence="20 21" key="1">
    <citation type="journal article" date="2003" name="PLoS Biol.">
        <title>The genome sequence of Caenorhabditis briggsae: a platform for comparative genomics.</title>
        <authorList>
            <person name="Stein L.D."/>
            <person name="Bao Z."/>
            <person name="Blasiar D."/>
            <person name="Blumenthal T."/>
            <person name="Brent M.R."/>
            <person name="Chen N."/>
            <person name="Chinwalla A."/>
            <person name="Clarke L."/>
            <person name="Clee C."/>
            <person name="Coghlan A."/>
            <person name="Coulson A."/>
            <person name="D'Eustachio P."/>
            <person name="Fitch D.H."/>
            <person name="Fulton L.A."/>
            <person name="Fulton R.E."/>
            <person name="Griffiths-Jones S."/>
            <person name="Harris T.W."/>
            <person name="Hillier L.W."/>
            <person name="Kamath R."/>
            <person name="Kuwabara P.E."/>
            <person name="Mardis E.R."/>
            <person name="Marra M.A."/>
            <person name="Miner T.L."/>
            <person name="Minx P."/>
            <person name="Mullikin J.C."/>
            <person name="Plumb R.W."/>
            <person name="Rogers J."/>
            <person name="Schein J.E."/>
            <person name="Sohrmann M."/>
            <person name="Spieth J."/>
            <person name="Stajich J.E."/>
            <person name="Wei C."/>
            <person name="Willey D."/>
            <person name="Wilson R.K."/>
            <person name="Durbin R."/>
            <person name="Waterston R.H."/>
        </authorList>
    </citation>
    <scope>NUCLEOTIDE SEQUENCE [LARGE SCALE GENOMIC DNA]</scope>
    <source>
        <strain evidence="20 21">AF16</strain>
    </source>
</reference>
<evidence type="ECO:0000256" key="2">
    <source>
        <dbReference type="ARBA" id="ARBA00022475"/>
    </source>
</evidence>
<evidence type="ECO:0000256" key="12">
    <source>
        <dbReference type="ARBA" id="ARBA00023273"/>
    </source>
</evidence>
<evidence type="ECO:0000256" key="11">
    <source>
        <dbReference type="ARBA" id="ARBA00023180"/>
    </source>
</evidence>
<keyword evidence="10" id="KW-0675">Receptor</keyword>
<dbReference type="Gene3D" id="1.20.1070.10">
    <property type="entry name" value="Rhodopsin 7-helix transmembrane proteins"/>
    <property type="match status" value="1"/>
</dbReference>
<dbReference type="FunFam" id="1.20.1070.10:FF:000128">
    <property type="entry name" value="Seven TM Receptor"/>
    <property type="match status" value="1"/>
</dbReference>
<dbReference type="InParanoid" id="A8XH81"/>
<feature type="transmembrane region" description="Helical" evidence="19">
    <location>
        <begin position="206"/>
        <end position="225"/>
    </location>
</feature>
<feature type="transmembrane region" description="Helical" evidence="19">
    <location>
        <begin position="289"/>
        <end position="309"/>
    </location>
</feature>
<dbReference type="OMA" id="VNWRESI"/>
<keyword evidence="8" id="KW-0969">Cilium</keyword>
<dbReference type="PANTHER" id="PTHR22943:SF6">
    <property type="entry name" value="SEVEN TM RECEPTOR"/>
    <property type="match status" value="1"/>
</dbReference>
<sequence length="365" mass="41690">MPIDDVLWLNISAACAVSINFLLIFLIITKSPKSLGSYKYLMIYINLFEFTYAILYCAEKPDLFTKDCAFFLIVNWRESIFPKFIACLLDLLFVGFFGISIAILALHFIYRFLSITNNRHLKSFDSWKIVLWFMIPLLNGVLFMITGGIILCADQETDRFMKENYQILLENTTSLDSLYYMGPFFWPKRDYPSDEIYFSWKGAGGSVIVMGLISLSSSIMIYFGVKGYRSMDRLISQTSCSEKFKSVQKQLFHALVFQTLIPVFLMHIPASAIYITIFFNNSTEIVGKILSLTIAMYPALNPLPTIFIVKNYRKALKGEENYEEGVSNQSGFLDFVLGIQYKIQNKSRVTQLSTTTQVSAGVSTK</sequence>